<feature type="transmembrane region" description="Helical" evidence="1">
    <location>
        <begin position="554"/>
        <end position="573"/>
    </location>
</feature>
<sequence>MNSQLAIPGKMMTLIKDGYYSAKSRFLSLPHYFQVAIISFLVSLLYLLPVLFGSRGGLYGDDLHFHIDRVRGLAGIWHSPVNFRSFYKVGQGINFFYPYLTYYPYYLLYSLFHDFYKAWMIYFYILTSLTYFIAYFSSLKILHSRWSSHLFALLYTFAAYRLDNFIIRFAVGELIAITFLPLVFSGLYLILRGNYGKWYYLSFGITLILYSHILSFVMAVVLVIFIYLTTIWFSKERLVRSGYLAVAGLAGFAMGSFQLFPMLEQLNYHRLIIPGKFTDDLEVKKLSDLISTAFLNDLQQHTFGLFVLISFLLVIGFLIRSFFIKKIKAIDYYLFGLTLILIILETPFFDLSALSTIQFVWRLNAYISLFVFFLLAKFIGHSSFKYLGRGSIYLILLVTLMLVHSTTCYNYFNDVHKNPVNHSSELSKRNSPNKLANSIMLTDYANHSQGKKREIYDADNKIHHRVFEHNSTSNQLESWASFENSSAIFTVINPSWDSQIVDLPVYHYKGQIAWIDGQPVSSLLSKSSGSTMVYLPPGEHQVEISYDYTPLAKIAFLFSVLTLLNIIVHIVYINNSLRHFSSWLPALKRMKRKTPYKMSI</sequence>
<feature type="transmembrane region" description="Helical" evidence="1">
    <location>
        <begin position="203"/>
        <end position="229"/>
    </location>
</feature>
<dbReference type="EMBL" id="JBHSAC010000018">
    <property type="protein sequence ID" value="MFC3931550.1"/>
    <property type="molecule type" value="Genomic_DNA"/>
</dbReference>
<name>A0ABV8CZW7_9STRE</name>
<feature type="transmembrane region" description="Helical" evidence="1">
    <location>
        <begin position="95"/>
        <end position="112"/>
    </location>
</feature>
<evidence type="ECO:0000313" key="3">
    <source>
        <dbReference type="Proteomes" id="UP001595901"/>
    </source>
</evidence>
<keyword evidence="3" id="KW-1185">Reference proteome</keyword>
<feature type="transmembrane region" description="Helical" evidence="1">
    <location>
        <begin position="392"/>
        <end position="412"/>
    </location>
</feature>
<gene>
    <name evidence="2" type="ORF">ACFOSE_01895</name>
</gene>
<feature type="transmembrane region" description="Helical" evidence="1">
    <location>
        <begin position="169"/>
        <end position="191"/>
    </location>
</feature>
<feature type="transmembrane region" description="Helical" evidence="1">
    <location>
        <begin position="330"/>
        <end position="349"/>
    </location>
</feature>
<feature type="transmembrane region" description="Helical" evidence="1">
    <location>
        <begin position="303"/>
        <end position="323"/>
    </location>
</feature>
<evidence type="ECO:0000256" key="1">
    <source>
        <dbReference type="SAM" id="Phobius"/>
    </source>
</evidence>
<comment type="caution">
    <text evidence="2">The sequence shown here is derived from an EMBL/GenBank/DDBJ whole genome shotgun (WGS) entry which is preliminary data.</text>
</comment>
<feature type="transmembrane region" description="Helical" evidence="1">
    <location>
        <begin position="241"/>
        <end position="260"/>
    </location>
</feature>
<dbReference type="RefSeq" id="WP_380429762.1">
    <property type="nucleotide sequence ID" value="NZ_JBHSAC010000018.1"/>
</dbReference>
<protein>
    <recommendedName>
        <fullName evidence="4">Membrane protein 6-pyruvoyl-tetrahydropterin synthase-related domain-containing protein</fullName>
    </recommendedName>
</protein>
<organism evidence="2 3">
    <name type="scientific">Streptococcus dentapri</name>
    <dbReference type="NCBI Taxonomy" id="573564"/>
    <lineage>
        <taxon>Bacteria</taxon>
        <taxon>Bacillati</taxon>
        <taxon>Bacillota</taxon>
        <taxon>Bacilli</taxon>
        <taxon>Lactobacillales</taxon>
        <taxon>Streptococcaceae</taxon>
        <taxon>Streptococcus</taxon>
    </lineage>
</organism>
<keyword evidence="1" id="KW-0472">Membrane</keyword>
<dbReference type="Proteomes" id="UP001595901">
    <property type="component" value="Unassembled WGS sequence"/>
</dbReference>
<keyword evidence="1" id="KW-1133">Transmembrane helix</keyword>
<feature type="transmembrane region" description="Helical" evidence="1">
    <location>
        <begin position="119"/>
        <end position="138"/>
    </location>
</feature>
<accession>A0ABV8CZW7</accession>
<feature type="transmembrane region" description="Helical" evidence="1">
    <location>
        <begin position="32"/>
        <end position="52"/>
    </location>
</feature>
<reference evidence="3" key="1">
    <citation type="journal article" date="2019" name="Int. J. Syst. Evol. Microbiol.">
        <title>The Global Catalogue of Microorganisms (GCM) 10K type strain sequencing project: providing services to taxonomists for standard genome sequencing and annotation.</title>
        <authorList>
            <consortium name="The Broad Institute Genomics Platform"/>
            <consortium name="The Broad Institute Genome Sequencing Center for Infectious Disease"/>
            <person name="Wu L."/>
            <person name="Ma J."/>
        </authorList>
    </citation>
    <scope>NUCLEOTIDE SEQUENCE [LARGE SCALE GENOMIC DNA]</scope>
    <source>
        <strain evidence="3">CCUG 58728</strain>
    </source>
</reference>
<feature type="transmembrane region" description="Helical" evidence="1">
    <location>
        <begin position="361"/>
        <end position="380"/>
    </location>
</feature>
<evidence type="ECO:0008006" key="4">
    <source>
        <dbReference type="Google" id="ProtNLM"/>
    </source>
</evidence>
<evidence type="ECO:0000313" key="2">
    <source>
        <dbReference type="EMBL" id="MFC3931550.1"/>
    </source>
</evidence>
<proteinExistence type="predicted"/>
<keyword evidence="1" id="KW-0812">Transmembrane</keyword>